<gene>
    <name evidence="4" type="primary">TPHA0O00120</name>
    <name evidence="4" type="ordered locus">TPHA_0O00120</name>
</gene>
<evidence type="ECO:0000313" key="4">
    <source>
        <dbReference type="EMBL" id="CCE65984.1"/>
    </source>
</evidence>
<dbReference type="InterPro" id="IPR000504">
    <property type="entry name" value="RRM_dom"/>
</dbReference>
<proteinExistence type="predicted"/>
<dbReference type="GeneID" id="11530622"/>
<dbReference type="InterPro" id="IPR012677">
    <property type="entry name" value="Nucleotide-bd_a/b_plait_sf"/>
</dbReference>
<dbReference type="KEGG" id="tpf:TPHA_0O00120"/>
<feature type="domain" description="RRM" evidence="3">
    <location>
        <begin position="43"/>
        <end position="112"/>
    </location>
</feature>
<dbReference type="OMA" id="KQTAQEH"/>
<evidence type="ECO:0000256" key="2">
    <source>
        <dbReference type="SAM" id="MobiDB-lite"/>
    </source>
</evidence>
<protein>
    <recommendedName>
        <fullName evidence="3">RRM domain-containing protein</fullName>
    </recommendedName>
</protein>
<dbReference type="AlphaFoldDB" id="G8C1F6"/>
<evidence type="ECO:0000256" key="1">
    <source>
        <dbReference type="ARBA" id="ARBA00022884"/>
    </source>
</evidence>
<dbReference type="InterPro" id="IPR025715">
    <property type="entry name" value="FoP_C"/>
</dbReference>
<dbReference type="SUPFAM" id="SSF54928">
    <property type="entry name" value="RNA-binding domain, RBD"/>
    <property type="match status" value="1"/>
</dbReference>
<name>G8C1F6_TETPH</name>
<keyword evidence="1" id="KW-0694">RNA-binding</keyword>
<dbReference type="RefSeq" id="XP_003688418.1">
    <property type="nucleotide sequence ID" value="XM_003688370.1"/>
</dbReference>
<dbReference type="STRING" id="1071381.G8C1F6"/>
<dbReference type="Gene3D" id="3.30.70.330">
    <property type="match status" value="1"/>
</dbReference>
<evidence type="ECO:0000313" key="5">
    <source>
        <dbReference type="Proteomes" id="UP000005666"/>
    </source>
</evidence>
<reference evidence="4 5" key="1">
    <citation type="journal article" date="2011" name="Proc. Natl. Acad. Sci. U.S.A.">
        <title>Evolutionary erosion of yeast sex chromosomes by mating-type switching accidents.</title>
        <authorList>
            <person name="Gordon J.L."/>
            <person name="Armisen D."/>
            <person name="Proux-Wera E."/>
            <person name="Oheigeartaigh S.S."/>
            <person name="Byrne K.P."/>
            <person name="Wolfe K.H."/>
        </authorList>
    </citation>
    <scope>NUCLEOTIDE SEQUENCE [LARGE SCALE GENOMIC DNA]</scope>
    <source>
        <strain evidence="5">ATCC 24235 / CBS 4417 / NBRC 1672 / NRRL Y-8282 / UCD 70-5</strain>
    </source>
</reference>
<evidence type="ECO:0000259" key="3">
    <source>
        <dbReference type="SMART" id="SM00360"/>
    </source>
</evidence>
<dbReference type="GO" id="GO:0016973">
    <property type="term" value="P:poly(A)+ mRNA export from nucleus"/>
    <property type="evidence" value="ECO:0007669"/>
    <property type="project" value="EnsemblFungi"/>
</dbReference>
<dbReference type="SMART" id="SM00360">
    <property type="entry name" value="RRM"/>
    <property type="match status" value="1"/>
</dbReference>
<accession>G8C1F6</accession>
<dbReference type="GO" id="GO:0003723">
    <property type="term" value="F:RNA binding"/>
    <property type="evidence" value="ECO:0007669"/>
    <property type="project" value="UniProtKB-KW"/>
</dbReference>
<dbReference type="OrthoDB" id="1099063at2759"/>
<dbReference type="Pfam" id="PF13865">
    <property type="entry name" value="FoP_duplication"/>
    <property type="match status" value="1"/>
</dbReference>
<dbReference type="Proteomes" id="UP000005666">
    <property type="component" value="Chromosome 15"/>
</dbReference>
<dbReference type="eggNOG" id="ENOG502S444">
    <property type="taxonomic scope" value="Eukaryota"/>
</dbReference>
<dbReference type="HOGENOM" id="CLU_111217_0_0_1"/>
<dbReference type="InterPro" id="IPR035979">
    <property type="entry name" value="RBD_domain_sf"/>
</dbReference>
<dbReference type="GO" id="GO:0005634">
    <property type="term" value="C:nucleus"/>
    <property type="evidence" value="ECO:0007669"/>
    <property type="project" value="EnsemblFungi"/>
</dbReference>
<organism evidence="4 5">
    <name type="scientific">Tetrapisispora phaffii (strain ATCC 24235 / CBS 4417 / NBRC 1672 / NRRL Y-8282 / UCD 70-5)</name>
    <name type="common">Yeast</name>
    <name type="synonym">Fabospora phaffii</name>
    <dbReference type="NCBI Taxonomy" id="1071381"/>
    <lineage>
        <taxon>Eukaryota</taxon>
        <taxon>Fungi</taxon>
        <taxon>Dikarya</taxon>
        <taxon>Ascomycota</taxon>
        <taxon>Saccharomycotina</taxon>
        <taxon>Saccharomycetes</taxon>
        <taxon>Saccharomycetales</taxon>
        <taxon>Saccharomycetaceae</taxon>
        <taxon>Tetrapisispora</taxon>
    </lineage>
</organism>
<feature type="region of interest" description="Disordered" evidence="2">
    <location>
        <begin position="136"/>
        <end position="169"/>
    </location>
</feature>
<keyword evidence="5" id="KW-1185">Reference proteome</keyword>
<sequence>MDDISENKPGEQHRVARYRRRDVRNLDNKLGFRGQAEEPVKKRVKFSNLPVDVSDFTVEDMVKEFGTPVFSRFYEYKDGRTAVFELETPGAMEKVVEKYNDFEINGSKIAVEMFDLRQRKPKSSFTPVYARGSRGSHYAEIREQPFTSNKSSHGSRKKATQPAKPTVEELDAELEAYMKST</sequence>
<dbReference type="EMBL" id="HE612870">
    <property type="protein sequence ID" value="CCE65984.1"/>
    <property type="molecule type" value="Genomic_DNA"/>
</dbReference>